<dbReference type="STRING" id="52838.A0A4S8JJH4"/>
<reference evidence="5 6" key="1">
    <citation type="journal article" date="2019" name="Nat. Plants">
        <title>Genome sequencing of Musa balbisiana reveals subgenome evolution and function divergence in polyploid bananas.</title>
        <authorList>
            <person name="Yao X."/>
        </authorList>
    </citation>
    <scope>NUCLEOTIDE SEQUENCE [LARGE SCALE GENOMIC DNA]</scope>
    <source>
        <strain evidence="6">cv. DH-PKW</strain>
        <tissue evidence="5">Leaves</tissue>
    </source>
</reference>
<evidence type="ECO:0000256" key="4">
    <source>
        <dbReference type="SAM" id="MobiDB-lite"/>
    </source>
</evidence>
<dbReference type="GO" id="GO:0009903">
    <property type="term" value="P:chloroplast avoidance movement"/>
    <property type="evidence" value="ECO:0007669"/>
    <property type="project" value="TreeGrafter"/>
</dbReference>
<protein>
    <submittedName>
        <fullName evidence="5">Uncharacterized protein</fullName>
    </submittedName>
</protein>
<dbReference type="AlphaFoldDB" id="A0A4S8JJH4"/>
<feature type="compositionally biased region" description="Polar residues" evidence="4">
    <location>
        <begin position="592"/>
        <end position="601"/>
    </location>
</feature>
<organism evidence="5 6">
    <name type="scientific">Musa balbisiana</name>
    <name type="common">Banana</name>
    <dbReference type="NCBI Taxonomy" id="52838"/>
    <lineage>
        <taxon>Eukaryota</taxon>
        <taxon>Viridiplantae</taxon>
        <taxon>Streptophyta</taxon>
        <taxon>Embryophyta</taxon>
        <taxon>Tracheophyta</taxon>
        <taxon>Spermatophyta</taxon>
        <taxon>Magnoliopsida</taxon>
        <taxon>Liliopsida</taxon>
        <taxon>Zingiberales</taxon>
        <taxon>Musaceae</taxon>
        <taxon>Musa</taxon>
    </lineage>
</organism>
<evidence type="ECO:0000256" key="3">
    <source>
        <dbReference type="SAM" id="Coils"/>
    </source>
</evidence>
<evidence type="ECO:0000313" key="6">
    <source>
        <dbReference type="Proteomes" id="UP000317650"/>
    </source>
</evidence>
<evidence type="ECO:0000313" key="5">
    <source>
        <dbReference type="EMBL" id="THU62150.1"/>
    </source>
</evidence>
<accession>A0A4S8JJH4</accession>
<keyword evidence="6" id="KW-1185">Reference proteome</keyword>
<dbReference type="Proteomes" id="UP000317650">
    <property type="component" value="Chromosome 1"/>
</dbReference>
<dbReference type="PANTHER" id="PTHR32054:SF17">
    <property type="entry name" value="EXPRESSED PROTEIN"/>
    <property type="match status" value="1"/>
</dbReference>
<dbReference type="EMBL" id="PYDT01000004">
    <property type="protein sequence ID" value="THU62150.1"/>
    <property type="molecule type" value="Genomic_DNA"/>
</dbReference>
<dbReference type="GO" id="GO:0009904">
    <property type="term" value="P:chloroplast accumulation movement"/>
    <property type="evidence" value="ECO:0007669"/>
    <property type="project" value="TreeGrafter"/>
</dbReference>
<proteinExistence type="inferred from homology"/>
<feature type="coiled-coil region" evidence="3">
    <location>
        <begin position="117"/>
        <end position="158"/>
    </location>
</feature>
<evidence type="ECO:0000256" key="2">
    <source>
        <dbReference type="ARBA" id="ARBA00023054"/>
    </source>
</evidence>
<evidence type="ECO:0000256" key="1">
    <source>
        <dbReference type="ARBA" id="ARBA00005485"/>
    </source>
</evidence>
<dbReference type="PANTHER" id="PTHR32054">
    <property type="entry name" value="HEAVY CHAIN, PUTATIVE, EXPRESSED-RELATED-RELATED"/>
    <property type="match status" value="1"/>
</dbReference>
<keyword evidence="2 3" id="KW-0175">Coiled coil</keyword>
<dbReference type="GO" id="GO:0005829">
    <property type="term" value="C:cytosol"/>
    <property type="evidence" value="ECO:0007669"/>
    <property type="project" value="TreeGrafter"/>
</dbReference>
<name>A0A4S8JJH4_MUSBA</name>
<comment type="similarity">
    <text evidence="1">Belongs to the WEB family.</text>
</comment>
<comment type="caution">
    <text evidence="5">The sequence shown here is derived from an EMBL/GenBank/DDBJ whole genome shotgun (WGS) entry which is preliminary data.</text>
</comment>
<feature type="coiled-coil region" evidence="3">
    <location>
        <begin position="521"/>
        <end position="569"/>
    </location>
</feature>
<sequence length="635" mass="71840">MRSTRPTSRASKTGLSLVAPTLDLFDRDERLRGCLDLEKRMGEVDTKPFESVKTALSFFEQKAGQNRCASSGNVEEQEEEDLCLLLKELANFKVQLEINKSANKQANLELEVYHKTVNDLSIQLENSVAEIDRYREKCQQAETKIAKLESENKVIAQSLLGSSEHQPELLGIVDELKALQEEEHVMGSEVTASGRLQTMAERRAELMRQAIFLDSEQRKKLLLLISALNEALFSSTLAAIEADKERSASFFRMEAELHITKEALAQSRDKQEGMKDHLDMMNNMENELFAKMIQVDYLQSELKQLEELYSACLRFALDVNDANQLASEMETPERARSKYSSYLALMEAEKKRMHNELQSKRDKVTDLNCQIELLSSRTQTLKHEMSEMRGREMDLEEEIATLKADLHRSRSRRILAAEAAETRATCSQAGLYIDVQELALETKSSKMESQVQKKDAESEMEMDDKVDYATETKRGKSDIIDGYGGMTILTKESNSLTQETGKAMGIADSPRSSGFERTSEADMLNEELEAATSRINDLRSNLEEATRRAELAEKAKAAIEDQLRKWRAEQTQRRAAADALTKQRPKKDSNNGRRSTCTPSLHKSVLRHHAEGSPPDFDGTPFNYVPLAKVLNMKL</sequence>
<feature type="region of interest" description="Disordered" evidence="4">
    <location>
        <begin position="570"/>
        <end position="622"/>
    </location>
</feature>
<gene>
    <name evidence="5" type="ORF">C4D60_Mb01t02100</name>
</gene>
<feature type="coiled-coil region" evidence="3">
    <location>
        <begin position="343"/>
        <end position="412"/>
    </location>
</feature>